<reference evidence="2 3" key="1">
    <citation type="submission" date="2015-02" db="EMBL/GenBank/DDBJ databases">
        <title>Nostoc linckia genome annotation.</title>
        <authorList>
            <person name="Zhou Z."/>
        </authorList>
    </citation>
    <scope>NUCLEOTIDE SEQUENCE [LARGE SCALE GENOMIC DNA]</scope>
    <source>
        <strain evidence="3">z8</strain>
    </source>
</reference>
<dbReference type="InterPro" id="IPR013321">
    <property type="entry name" value="Arc_rbn_hlx_hlx"/>
</dbReference>
<name>A0A9Q5Z980_NOSLI</name>
<dbReference type="EMBL" id="LAHD01000076">
    <property type="protein sequence ID" value="PHK01009.1"/>
    <property type="molecule type" value="Genomic_DNA"/>
</dbReference>
<dbReference type="InterPro" id="IPR010985">
    <property type="entry name" value="Ribbon_hlx_hlx"/>
</dbReference>
<evidence type="ECO:0000313" key="3">
    <source>
        <dbReference type="Proteomes" id="UP000222310"/>
    </source>
</evidence>
<dbReference type="Gene3D" id="1.10.1220.10">
    <property type="entry name" value="Met repressor-like"/>
    <property type="match status" value="1"/>
</dbReference>
<sequence length="71" mass="8287">MDNQKVEFMSNCVIVGRPKGDKPDEVAHLRARMPKDLHTEFKLWCVKNNRTMDTVICELVQEFLDKQHSQG</sequence>
<gene>
    <name evidence="2" type="ORF">VF08_22955</name>
</gene>
<dbReference type="SUPFAM" id="SSF47598">
    <property type="entry name" value="Ribbon-helix-helix"/>
    <property type="match status" value="1"/>
</dbReference>
<comment type="caution">
    <text evidence="2">The sequence shown here is derived from an EMBL/GenBank/DDBJ whole genome shotgun (WGS) entry which is preliminary data.</text>
</comment>
<evidence type="ECO:0000313" key="2">
    <source>
        <dbReference type="EMBL" id="PHK01009.1"/>
    </source>
</evidence>
<dbReference type="Proteomes" id="UP000222310">
    <property type="component" value="Unassembled WGS sequence"/>
</dbReference>
<dbReference type="InterPro" id="IPR049123">
    <property type="entry name" value="56B_RHH"/>
</dbReference>
<organism evidence="2 3">
    <name type="scientific">Nostoc linckia z8</name>
    <dbReference type="NCBI Taxonomy" id="1628746"/>
    <lineage>
        <taxon>Bacteria</taxon>
        <taxon>Bacillati</taxon>
        <taxon>Cyanobacteriota</taxon>
        <taxon>Cyanophyceae</taxon>
        <taxon>Nostocales</taxon>
        <taxon>Nostocaceae</taxon>
        <taxon>Nostoc</taxon>
    </lineage>
</organism>
<proteinExistence type="predicted"/>
<dbReference type="AlphaFoldDB" id="A0A9Q5Z980"/>
<accession>A0A9Q5Z980</accession>
<dbReference type="Pfam" id="PF21432">
    <property type="entry name" value="56B_RHH"/>
    <property type="match status" value="1"/>
</dbReference>
<protein>
    <recommendedName>
        <fullName evidence="1">56B-like ribbon-helix-helix domain-containing protein</fullName>
    </recommendedName>
</protein>
<feature type="domain" description="56B-like ribbon-helix-helix" evidence="1">
    <location>
        <begin position="35"/>
        <end position="66"/>
    </location>
</feature>
<evidence type="ECO:0000259" key="1">
    <source>
        <dbReference type="Pfam" id="PF21432"/>
    </source>
</evidence>
<dbReference type="GO" id="GO:0006355">
    <property type="term" value="P:regulation of DNA-templated transcription"/>
    <property type="evidence" value="ECO:0007669"/>
    <property type="project" value="InterPro"/>
</dbReference>